<dbReference type="SUPFAM" id="SSF54909">
    <property type="entry name" value="Dimeric alpha+beta barrel"/>
    <property type="match status" value="1"/>
</dbReference>
<dbReference type="GO" id="GO:0004497">
    <property type="term" value="F:monooxygenase activity"/>
    <property type="evidence" value="ECO:0007669"/>
    <property type="project" value="UniProtKB-KW"/>
</dbReference>
<dbReference type="GeneID" id="55530685"/>
<keyword evidence="1" id="KW-0560">Oxidoreductase</keyword>
<name>A0A2I8EV18_9BURK</name>
<dbReference type="KEGG" id="pter:C2L65_27770"/>
<proteinExistence type="predicted"/>
<reference evidence="1 2" key="1">
    <citation type="submission" date="2018-01" db="EMBL/GenBank/DDBJ databases">
        <title>Species boundaries and ecological features among Paraburkholderia terrae DSMZ17804T, P. hospita DSMZ17164T and P. caribensis DSMZ13236T.</title>
        <authorList>
            <person name="Pratama A.A."/>
        </authorList>
    </citation>
    <scope>NUCLEOTIDE SEQUENCE [LARGE SCALE GENOMIC DNA]</scope>
    <source>
        <strain evidence="1 2">DSM 17804</strain>
    </source>
</reference>
<keyword evidence="1" id="KW-0503">Monooxygenase</keyword>
<dbReference type="OrthoDB" id="9804891at2"/>
<evidence type="ECO:0000313" key="1">
    <source>
        <dbReference type="EMBL" id="AUT63330.1"/>
    </source>
</evidence>
<protein>
    <submittedName>
        <fullName evidence="1">Antibiotic biosynthesis monooxygenase</fullName>
    </submittedName>
</protein>
<organism evidence="1 2">
    <name type="scientific">Paraburkholderia terrae</name>
    <dbReference type="NCBI Taxonomy" id="311230"/>
    <lineage>
        <taxon>Bacteria</taxon>
        <taxon>Pseudomonadati</taxon>
        <taxon>Pseudomonadota</taxon>
        <taxon>Betaproteobacteria</taxon>
        <taxon>Burkholderiales</taxon>
        <taxon>Burkholderiaceae</taxon>
        <taxon>Paraburkholderia</taxon>
    </lineage>
</organism>
<evidence type="ECO:0000313" key="2">
    <source>
        <dbReference type="Proteomes" id="UP000243502"/>
    </source>
</evidence>
<dbReference type="Gene3D" id="3.30.70.100">
    <property type="match status" value="1"/>
</dbReference>
<dbReference type="EMBL" id="CP026112">
    <property type="protein sequence ID" value="AUT63330.1"/>
    <property type="molecule type" value="Genomic_DNA"/>
</dbReference>
<sequence>MIKLAILATMEAKPGKEEAVAEFLAGAKGLVEKEAFTVTWFAIRTGKSTFAIFDAFDNEAGRNGHLTGQAAAALMASAKDLFVRDPVIEKADLLAFKLPA</sequence>
<accession>A0A2I8EV18</accession>
<dbReference type="AlphaFoldDB" id="A0A2I8EV18"/>
<dbReference type="InterPro" id="IPR011008">
    <property type="entry name" value="Dimeric_a/b-barrel"/>
</dbReference>
<dbReference type="Proteomes" id="UP000243502">
    <property type="component" value="Chromosome 2"/>
</dbReference>
<dbReference type="RefSeq" id="WP_042309826.1">
    <property type="nucleotide sequence ID" value="NZ_CP026112.1"/>
</dbReference>
<gene>
    <name evidence="1" type="ORF">C2L65_27770</name>
</gene>